<dbReference type="RefSeq" id="WP_284243628.1">
    <property type="nucleotide sequence ID" value="NZ_BSST01000001.1"/>
</dbReference>
<dbReference type="EMBL" id="BSST01000001">
    <property type="protein sequence ID" value="GLX77735.1"/>
    <property type="molecule type" value="Genomic_DNA"/>
</dbReference>
<dbReference type="Pfam" id="PF09912">
    <property type="entry name" value="DUF2141"/>
    <property type="match status" value="1"/>
</dbReference>
<reference evidence="1 2" key="1">
    <citation type="submission" date="2023-03" db="EMBL/GenBank/DDBJ databases">
        <title>Draft genome sequence of Thalassotalea insulae KCTC 62186T.</title>
        <authorList>
            <person name="Sawabe T."/>
        </authorList>
    </citation>
    <scope>NUCLEOTIDE SEQUENCE [LARGE SCALE GENOMIC DNA]</scope>
    <source>
        <strain evidence="1 2">KCTC 62186</strain>
    </source>
</reference>
<proteinExistence type="predicted"/>
<dbReference type="Proteomes" id="UP001157186">
    <property type="component" value="Unassembled WGS sequence"/>
</dbReference>
<evidence type="ECO:0000313" key="2">
    <source>
        <dbReference type="Proteomes" id="UP001157186"/>
    </source>
</evidence>
<gene>
    <name evidence="1" type="ORF">tinsulaeT_10750</name>
</gene>
<evidence type="ECO:0008006" key="3">
    <source>
        <dbReference type="Google" id="ProtNLM"/>
    </source>
</evidence>
<comment type="caution">
    <text evidence="1">The sequence shown here is derived from an EMBL/GenBank/DDBJ whole genome shotgun (WGS) entry which is preliminary data.</text>
</comment>
<organism evidence="1 2">
    <name type="scientific">Thalassotalea insulae</name>
    <dbReference type="NCBI Taxonomy" id="2056778"/>
    <lineage>
        <taxon>Bacteria</taxon>
        <taxon>Pseudomonadati</taxon>
        <taxon>Pseudomonadota</taxon>
        <taxon>Gammaproteobacteria</taxon>
        <taxon>Alteromonadales</taxon>
        <taxon>Colwelliaceae</taxon>
        <taxon>Thalassotalea</taxon>
    </lineage>
</organism>
<keyword evidence="2" id="KW-1185">Reference proteome</keyword>
<name>A0ABQ6GST1_9GAMM</name>
<accession>A0ABQ6GST1</accession>
<evidence type="ECO:0000313" key="1">
    <source>
        <dbReference type="EMBL" id="GLX77735.1"/>
    </source>
</evidence>
<dbReference type="InterPro" id="IPR018673">
    <property type="entry name" value="DUF2141"/>
</dbReference>
<protein>
    <recommendedName>
        <fullName evidence="3">DUF2141 domain-containing protein</fullName>
    </recommendedName>
</protein>
<sequence>MKTPITLFITILLTLFIAMPLFAKEVSVNILNIDDKKAGNIIVMLFAEEGFPQKHDKAIKTHIKKATTNQMTFVFEQVPEEFAVKVLHDEDESGEVTKNWTGIIPSEGLGFSNGAKLSFGPPDFDEAKLLKSNIEDSLAIQIIYP</sequence>